<dbReference type="NCBIfam" id="TIGR00249">
    <property type="entry name" value="sixA"/>
    <property type="match status" value="1"/>
</dbReference>
<protein>
    <submittedName>
        <fullName evidence="1">Phosphohistidine phosphatase SixA</fullName>
    </submittedName>
</protein>
<name>A0A0C5V6X7_9GAMM</name>
<evidence type="ECO:0000313" key="1">
    <source>
        <dbReference type="EMBL" id="AJQ95175.1"/>
    </source>
</evidence>
<dbReference type="KEGG" id="gsn:YC6258_03139"/>
<dbReference type="GO" id="GO:0101006">
    <property type="term" value="F:protein histidine phosphatase activity"/>
    <property type="evidence" value="ECO:0007669"/>
    <property type="project" value="InterPro"/>
</dbReference>
<dbReference type="RefSeq" id="WP_044617529.1">
    <property type="nucleotide sequence ID" value="NZ_CP007142.1"/>
</dbReference>
<dbReference type="Pfam" id="PF00300">
    <property type="entry name" value="His_Phos_1"/>
    <property type="match status" value="1"/>
</dbReference>
<sequence>MKLFLLRHGQAEPYQNDDFSRQLTEKGRQQITSVITHIQQPELIVVSPLVRAQQSAAIVADAFEPCSRMNSDTLIPDYNPSDVLSWLEGCDADVVLLVGHNPLLSRLVNWLSDKEQFINLDTGGLACLEGDIVAPDCMTLHWIR</sequence>
<keyword evidence="2" id="KW-1185">Reference proteome</keyword>
<organism evidence="1 2">
    <name type="scientific">Gynuella sunshinyii YC6258</name>
    <dbReference type="NCBI Taxonomy" id="1445510"/>
    <lineage>
        <taxon>Bacteria</taxon>
        <taxon>Pseudomonadati</taxon>
        <taxon>Pseudomonadota</taxon>
        <taxon>Gammaproteobacteria</taxon>
        <taxon>Oceanospirillales</taxon>
        <taxon>Saccharospirillaceae</taxon>
        <taxon>Gynuella</taxon>
    </lineage>
</organism>
<dbReference type="InterPro" id="IPR029033">
    <property type="entry name" value="His_PPase_superfam"/>
</dbReference>
<dbReference type="EMBL" id="CP007142">
    <property type="protein sequence ID" value="AJQ95175.1"/>
    <property type="molecule type" value="Genomic_DNA"/>
</dbReference>
<dbReference type="GO" id="GO:0005737">
    <property type="term" value="C:cytoplasm"/>
    <property type="evidence" value="ECO:0007669"/>
    <property type="project" value="InterPro"/>
</dbReference>
<dbReference type="SUPFAM" id="SSF53254">
    <property type="entry name" value="Phosphoglycerate mutase-like"/>
    <property type="match status" value="1"/>
</dbReference>
<evidence type="ECO:0000313" key="2">
    <source>
        <dbReference type="Proteomes" id="UP000032266"/>
    </source>
</evidence>
<dbReference type="STRING" id="1445510.YC6258_03139"/>
<dbReference type="CDD" id="cd07067">
    <property type="entry name" value="HP_PGM_like"/>
    <property type="match status" value="1"/>
</dbReference>
<dbReference type="Proteomes" id="UP000032266">
    <property type="component" value="Chromosome"/>
</dbReference>
<reference evidence="1 2" key="1">
    <citation type="submission" date="2014-01" db="EMBL/GenBank/DDBJ databases">
        <title>Full genme sequencing of cellulolytic bacterium Gynuella sunshinyii YC6258T gen. nov., sp. nov.</title>
        <authorList>
            <person name="Khan H."/>
            <person name="Chung E.J."/>
            <person name="Chung Y.R."/>
        </authorList>
    </citation>
    <scope>NUCLEOTIDE SEQUENCE [LARGE SCALE GENOMIC DNA]</scope>
    <source>
        <strain evidence="1 2">YC6258</strain>
    </source>
</reference>
<accession>A0A0C5V6X7</accession>
<dbReference type="HOGENOM" id="CLU_084603_1_0_6"/>
<dbReference type="PANTHER" id="PTHR48100:SF1">
    <property type="entry name" value="HISTIDINE PHOSPHATASE FAMILY PROTEIN-RELATED"/>
    <property type="match status" value="1"/>
</dbReference>
<dbReference type="InterPro" id="IPR013078">
    <property type="entry name" value="His_Pase_superF_clade-1"/>
</dbReference>
<dbReference type="PANTHER" id="PTHR48100">
    <property type="entry name" value="BROAD-SPECIFICITY PHOSPHATASE YOR283W-RELATED"/>
    <property type="match status" value="1"/>
</dbReference>
<dbReference type="Gene3D" id="3.40.50.1240">
    <property type="entry name" value="Phosphoglycerate mutase-like"/>
    <property type="match status" value="1"/>
</dbReference>
<gene>
    <name evidence="1" type="ORF">YC6258_03139</name>
</gene>
<dbReference type="InterPro" id="IPR050275">
    <property type="entry name" value="PGM_Phosphatase"/>
</dbReference>
<dbReference type="SMART" id="SM00855">
    <property type="entry name" value="PGAM"/>
    <property type="match status" value="1"/>
</dbReference>
<dbReference type="InterPro" id="IPR004449">
    <property type="entry name" value="SixA"/>
</dbReference>
<proteinExistence type="predicted"/>
<dbReference type="AlphaFoldDB" id="A0A0C5V6X7"/>
<dbReference type="OrthoDB" id="280692at2"/>